<protein>
    <submittedName>
        <fullName evidence="1">Sce7726 family protein</fullName>
    </submittedName>
</protein>
<organism evidence="1 2">
    <name type="scientific">Serratia proteamaculans</name>
    <dbReference type="NCBI Taxonomy" id="28151"/>
    <lineage>
        <taxon>Bacteria</taxon>
        <taxon>Pseudomonadati</taxon>
        <taxon>Pseudomonadota</taxon>
        <taxon>Gammaproteobacteria</taxon>
        <taxon>Enterobacterales</taxon>
        <taxon>Yersiniaceae</taxon>
        <taxon>Serratia</taxon>
    </lineage>
</organism>
<dbReference type="RefSeq" id="WP_198642752.1">
    <property type="nucleotide sequence ID" value="NZ_JAEHSL010000055.1"/>
</dbReference>
<dbReference type="NCBIfam" id="NF033832">
    <property type="entry name" value="sce7726_fam"/>
    <property type="match status" value="1"/>
</dbReference>
<evidence type="ECO:0000313" key="2">
    <source>
        <dbReference type="Proteomes" id="UP000639004"/>
    </source>
</evidence>
<gene>
    <name evidence="1" type="ORF">JEQ07_25060</name>
</gene>
<dbReference type="InterPro" id="IPR047729">
    <property type="entry name" value="Sce7726-like"/>
</dbReference>
<accession>A0ABS0TZ43</accession>
<dbReference type="Proteomes" id="UP000639004">
    <property type="component" value="Unassembled WGS sequence"/>
</dbReference>
<comment type="caution">
    <text evidence="1">The sequence shown here is derived from an EMBL/GenBank/DDBJ whole genome shotgun (WGS) entry which is preliminary data.</text>
</comment>
<proteinExistence type="predicted"/>
<name>A0ABS0TZ43_SERPR</name>
<keyword evidence="2" id="KW-1185">Reference proteome</keyword>
<sequence>MLNDKELRGALIEWLYKKSIKPKKIIEELPVNNGFAIADVVAIYNEMHCFEIKGENDKIERIIKQGESYNLSFRKITLVTTTKHQEKALALAPSHWGILIAKPYKEEIKFTYIRKSKSNVNFNPIVALTTLWKSEMLEILNKENISILSKDKNRDTISLRISSELNKLNISSEISNKLLHRSRIIYDK</sequence>
<reference evidence="1 2" key="1">
    <citation type="submission" date="2020-12" db="EMBL/GenBank/DDBJ databases">
        <title>Enhanced detection system for hospital associated transmission using whole genome sequencing surveillance.</title>
        <authorList>
            <person name="Harrison L.H."/>
            <person name="Van Tyne D."/>
            <person name="Marsh J.W."/>
            <person name="Griffith M.P."/>
            <person name="Snyder D.J."/>
            <person name="Cooper V.S."/>
            <person name="Mustapha M."/>
        </authorList>
    </citation>
    <scope>NUCLEOTIDE SEQUENCE [LARGE SCALE GENOMIC DNA]</scope>
    <source>
        <strain evidence="1 2">SER00238</strain>
    </source>
</reference>
<dbReference type="EMBL" id="JAEHSL010000055">
    <property type="protein sequence ID" value="MBI6183647.1"/>
    <property type="molecule type" value="Genomic_DNA"/>
</dbReference>
<evidence type="ECO:0000313" key="1">
    <source>
        <dbReference type="EMBL" id="MBI6183647.1"/>
    </source>
</evidence>